<dbReference type="HOGENOM" id="CLU_2868422_0_0_1"/>
<dbReference type="RefSeq" id="XP_001800069.1">
    <property type="nucleotide sequence ID" value="XM_001800017.1"/>
</dbReference>
<reference evidence="2" key="1">
    <citation type="journal article" date="2007" name="Plant Cell">
        <title>Dothideomycete-plant interactions illuminated by genome sequencing and EST analysis of the wheat pathogen Stagonospora nodorum.</title>
        <authorList>
            <person name="Hane J.K."/>
            <person name="Lowe R.G."/>
            <person name="Solomon P.S."/>
            <person name="Tan K.C."/>
            <person name="Schoch C.L."/>
            <person name="Spatafora J.W."/>
            <person name="Crous P.W."/>
            <person name="Kodira C."/>
            <person name="Birren B.W."/>
            <person name="Galagan J.E."/>
            <person name="Torriani S.F."/>
            <person name="McDonald B.A."/>
            <person name="Oliver R.P."/>
        </authorList>
    </citation>
    <scope>NUCLEOTIDE SEQUENCE [LARGE SCALE GENOMIC DNA]</scope>
    <source>
        <strain evidence="2">SN15 / ATCC MYA-4574 / FGSC 10173</strain>
    </source>
</reference>
<evidence type="ECO:0000313" key="1">
    <source>
        <dbReference type="EMBL" id="EAT83047.1"/>
    </source>
</evidence>
<gene>
    <name evidence="1" type="ORF">SNOG_09782</name>
</gene>
<sequence length="64" mass="7760">MSTVPVPKLSSYAKECRRNNHAPRLIVHHAINPRLKEICRENTEWDIQRTDRHESMKRKRRKLK</sequence>
<dbReference type="Proteomes" id="UP000001055">
    <property type="component" value="Unassembled WGS sequence"/>
</dbReference>
<evidence type="ECO:0000313" key="2">
    <source>
        <dbReference type="Proteomes" id="UP000001055"/>
    </source>
</evidence>
<dbReference type="InParanoid" id="Q0UEN2"/>
<name>Q0UEN2_PHANO</name>
<dbReference type="KEGG" id="pno:SNOG_09782"/>
<dbReference type="AlphaFoldDB" id="Q0UEN2"/>
<dbReference type="GeneID" id="5976974"/>
<dbReference type="EMBL" id="CH445339">
    <property type="protein sequence ID" value="EAT83047.1"/>
    <property type="molecule type" value="Genomic_DNA"/>
</dbReference>
<accession>Q0UEN2</accession>
<protein>
    <submittedName>
        <fullName evidence="1">Uncharacterized protein</fullName>
    </submittedName>
</protein>
<organism evidence="1 2">
    <name type="scientific">Phaeosphaeria nodorum (strain SN15 / ATCC MYA-4574 / FGSC 10173)</name>
    <name type="common">Glume blotch fungus</name>
    <name type="synonym">Parastagonospora nodorum</name>
    <dbReference type="NCBI Taxonomy" id="321614"/>
    <lineage>
        <taxon>Eukaryota</taxon>
        <taxon>Fungi</taxon>
        <taxon>Dikarya</taxon>
        <taxon>Ascomycota</taxon>
        <taxon>Pezizomycotina</taxon>
        <taxon>Dothideomycetes</taxon>
        <taxon>Pleosporomycetidae</taxon>
        <taxon>Pleosporales</taxon>
        <taxon>Pleosporineae</taxon>
        <taxon>Phaeosphaeriaceae</taxon>
        <taxon>Parastagonospora</taxon>
    </lineage>
</organism>
<proteinExistence type="predicted"/>